<keyword evidence="7" id="KW-1185">Reference proteome</keyword>
<dbReference type="InterPro" id="IPR001279">
    <property type="entry name" value="Metallo-B-lactamas"/>
</dbReference>
<evidence type="ECO:0000256" key="3">
    <source>
        <dbReference type="ARBA" id="ARBA00022801"/>
    </source>
</evidence>
<dbReference type="CDD" id="cd06262">
    <property type="entry name" value="metallo-hydrolase-like_MBL-fold"/>
    <property type="match status" value="1"/>
</dbReference>
<keyword evidence="3" id="KW-0378">Hydrolase</keyword>
<proteinExistence type="predicted"/>
<comment type="cofactor">
    <cofactor evidence="1">
        <name>Zn(2+)</name>
        <dbReference type="ChEBI" id="CHEBI:29105"/>
    </cofactor>
</comment>
<accession>A0ABU2H7Q4</accession>
<dbReference type="Proteomes" id="UP001250214">
    <property type="component" value="Unassembled WGS sequence"/>
</dbReference>
<dbReference type="PANTHER" id="PTHR46233:SF3">
    <property type="entry name" value="HYDROXYACYLGLUTATHIONE HYDROLASE GLOC"/>
    <property type="match status" value="1"/>
</dbReference>
<gene>
    <name evidence="6" type="ORF">RIF23_13590</name>
</gene>
<dbReference type="RefSeq" id="WP_310912855.1">
    <property type="nucleotide sequence ID" value="NZ_JAVLVT010000005.1"/>
</dbReference>
<reference evidence="7" key="1">
    <citation type="submission" date="2023-07" db="EMBL/GenBank/DDBJ databases">
        <title>Novel species in the genus Lipingzhangella isolated from Sambhar Salt Lake.</title>
        <authorList>
            <person name="Jiya N."/>
            <person name="Kajale S."/>
            <person name="Sharma A."/>
        </authorList>
    </citation>
    <scope>NUCLEOTIDE SEQUENCE [LARGE SCALE GENOMIC DNA]</scope>
    <source>
        <strain evidence="7">LS1_29</strain>
    </source>
</reference>
<comment type="caution">
    <text evidence="6">The sequence shown here is derived from an EMBL/GenBank/DDBJ whole genome shotgun (WGS) entry which is preliminary data.</text>
</comment>
<dbReference type="Pfam" id="PF00753">
    <property type="entry name" value="Lactamase_B"/>
    <property type="match status" value="1"/>
</dbReference>
<dbReference type="SUPFAM" id="SSF56281">
    <property type="entry name" value="Metallo-hydrolase/oxidoreductase"/>
    <property type="match status" value="1"/>
</dbReference>
<dbReference type="InterPro" id="IPR036866">
    <property type="entry name" value="RibonucZ/Hydroxyglut_hydro"/>
</dbReference>
<organism evidence="6 7">
    <name type="scientific">Lipingzhangella rawalii</name>
    <dbReference type="NCBI Taxonomy" id="2055835"/>
    <lineage>
        <taxon>Bacteria</taxon>
        <taxon>Bacillati</taxon>
        <taxon>Actinomycetota</taxon>
        <taxon>Actinomycetes</taxon>
        <taxon>Streptosporangiales</taxon>
        <taxon>Nocardiopsidaceae</taxon>
        <taxon>Lipingzhangella</taxon>
    </lineage>
</organism>
<sequence>MLVLEFPAGLLAANCYVLAPEPGGPCVIVDPGQDATSGVAELVQRHQLAPQAVLLTHGHFDHVWSAAELSDTYDVDVYVHSADRVLLHDPTHGLTPDIAAQLSALTGGQQLRPPERIVELDQRDRLDLAGMSIGVEHVPGHTPGSVQYVLPGHLCTGDLLFAGSIGRTDFPGGDHSAILDSLRRVLATHPADAAADGDGDGDTVVLPGHGPRTTLAQERAGNPFLTDIA</sequence>
<evidence type="ECO:0000313" key="6">
    <source>
        <dbReference type="EMBL" id="MDS1271330.1"/>
    </source>
</evidence>
<keyword evidence="4" id="KW-0862">Zinc</keyword>
<dbReference type="PANTHER" id="PTHR46233">
    <property type="entry name" value="HYDROXYACYLGLUTATHIONE HYDROLASE GLOC"/>
    <property type="match status" value="1"/>
</dbReference>
<feature type="domain" description="Metallo-beta-lactamase" evidence="5">
    <location>
        <begin position="12"/>
        <end position="209"/>
    </location>
</feature>
<protein>
    <submittedName>
        <fullName evidence="6">MBL fold metallo-hydrolase</fullName>
    </submittedName>
</protein>
<evidence type="ECO:0000313" key="7">
    <source>
        <dbReference type="Proteomes" id="UP001250214"/>
    </source>
</evidence>
<evidence type="ECO:0000259" key="5">
    <source>
        <dbReference type="SMART" id="SM00849"/>
    </source>
</evidence>
<dbReference type="InterPro" id="IPR051453">
    <property type="entry name" value="MBL_Glyoxalase_II"/>
</dbReference>
<dbReference type="SMART" id="SM00849">
    <property type="entry name" value="Lactamase_B"/>
    <property type="match status" value="1"/>
</dbReference>
<keyword evidence="2" id="KW-0479">Metal-binding</keyword>
<dbReference type="Gene3D" id="3.60.15.10">
    <property type="entry name" value="Ribonuclease Z/Hydroxyacylglutathione hydrolase-like"/>
    <property type="match status" value="1"/>
</dbReference>
<dbReference type="EMBL" id="JAVLVT010000005">
    <property type="protein sequence ID" value="MDS1271330.1"/>
    <property type="molecule type" value="Genomic_DNA"/>
</dbReference>
<evidence type="ECO:0000256" key="1">
    <source>
        <dbReference type="ARBA" id="ARBA00001947"/>
    </source>
</evidence>
<evidence type="ECO:0000256" key="2">
    <source>
        <dbReference type="ARBA" id="ARBA00022723"/>
    </source>
</evidence>
<name>A0ABU2H7Q4_9ACTN</name>
<evidence type="ECO:0000256" key="4">
    <source>
        <dbReference type="ARBA" id="ARBA00022833"/>
    </source>
</evidence>